<organism evidence="13 14">
    <name type="scientific">Akkermansia muciniphila</name>
    <dbReference type="NCBI Taxonomy" id="239935"/>
    <lineage>
        <taxon>Bacteria</taxon>
        <taxon>Pseudomonadati</taxon>
        <taxon>Verrucomicrobiota</taxon>
        <taxon>Verrucomicrobiia</taxon>
        <taxon>Verrucomicrobiales</taxon>
        <taxon>Akkermansiaceae</taxon>
        <taxon>Akkermansia</taxon>
    </lineage>
</organism>
<comment type="caution">
    <text evidence="13">The sequence shown here is derived from an EMBL/GenBank/DDBJ whole genome shotgun (WGS) entry which is preliminary data.</text>
</comment>
<dbReference type="Pfam" id="PF03721">
    <property type="entry name" value="UDPG_MGDP_dh_N"/>
    <property type="match status" value="1"/>
</dbReference>
<dbReference type="Gene3D" id="1.20.5.100">
    <property type="entry name" value="Cytochrome c1, transmembrane anchor, C-terminal"/>
    <property type="match status" value="1"/>
</dbReference>
<keyword evidence="6 8" id="KW-0520">NAD</keyword>
<dbReference type="InterPro" id="IPR036291">
    <property type="entry name" value="NAD(P)-bd_dom_sf"/>
</dbReference>
<evidence type="ECO:0000256" key="10">
    <source>
        <dbReference type="PIRSR" id="PIRSR500134-2"/>
    </source>
</evidence>
<feature type="binding site" evidence="11">
    <location>
        <position position="124"/>
    </location>
    <ligand>
        <name>NAD(+)</name>
        <dbReference type="ChEBI" id="CHEBI:57540"/>
    </ligand>
</feature>
<dbReference type="GO" id="GO:0003979">
    <property type="term" value="F:UDP-glucose 6-dehydrogenase activity"/>
    <property type="evidence" value="ECO:0007669"/>
    <property type="project" value="UniProtKB-EC"/>
</dbReference>
<evidence type="ECO:0000256" key="6">
    <source>
        <dbReference type="ARBA" id="ARBA00023027"/>
    </source>
</evidence>
<evidence type="ECO:0000256" key="3">
    <source>
        <dbReference type="ARBA" id="ARBA00012954"/>
    </source>
</evidence>
<feature type="binding site" evidence="10">
    <location>
        <position position="323"/>
    </location>
    <ligand>
        <name>substrate</name>
    </ligand>
</feature>
<sequence>MNLTIIGSGYVGLTTGTCFAEMGHHVICVDNNAEKIRTLQSGSIPIYEPKLEELVKKNVAVGRLEFSPSIADSIAESEVIFIAVPTPPNTDGSVDLTYIEKVAREIAQVLKPEMGYKVIVDKSTVPVKTGEKVRQTIKRYAGPGVEFDIVSNPEFLREGCAVDDLLHPDRIVIGANSERAMNVIKRVYQPILAPILETDVSSAELIKHAANSFLALKISYINAVAKVCEKTGADVELVAEGIGMDKRISRHFLNAGLGYGGSCFPKDVKAFINISRTLGIPFTLLEEVEHINNTQHVHFLDQIRERLWVLKDKKIAVWGLAFKQNTDDIRESIALKLCEKLRKEGAVVTATDPKAMHTAAPILEPLGVTLEEDMYECARDAEVLIIATEWSEYANADLQKLADVMRNRIIFDGRNILSPANIKAMGFEYHSVGRPSIEEA</sequence>
<dbReference type="RefSeq" id="WP_102714648.1">
    <property type="nucleotide sequence ID" value="NZ_PJKA01000012.1"/>
</dbReference>
<protein>
    <recommendedName>
        <fullName evidence="4 8">UDP-glucose 6-dehydrogenase</fullName>
        <ecNumber evidence="3 8">1.1.1.22</ecNumber>
    </recommendedName>
</protein>
<evidence type="ECO:0000256" key="5">
    <source>
        <dbReference type="ARBA" id="ARBA00023002"/>
    </source>
</evidence>
<evidence type="ECO:0000256" key="8">
    <source>
        <dbReference type="PIRNR" id="PIRNR000124"/>
    </source>
</evidence>
<proteinExistence type="inferred from homology"/>
<dbReference type="InterPro" id="IPR014027">
    <property type="entry name" value="UDP-Glc/GDP-Man_DH_C"/>
</dbReference>
<keyword evidence="5 8" id="KW-0560">Oxidoreductase</keyword>
<evidence type="ECO:0000256" key="7">
    <source>
        <dbReference type="ARBA" id="ARBA00047473"/>
    </source>
</evidence>
<evidence type="ECO:0000313" key="13">
    <source>
        <dbReference type="EMBL" id="PNC17849.1"/>
    </source>
</evidence>
<evidence type="ECO:0000256" key="4">
    <source>
        <dbReference type="ARBA" id="ARBA00015132"/>
    </source>
</evidence>
<dbReference type="AlphaFoldDB" id="A0A2N8HD89"/>
<dbReference type="SMART" id="SM00984">
    <property type="entry name" value="UDPG_MGDP_dh_C"/>
    <property type="match status" value="1"/>
</dbReference>
<feature type="binding site" evidence="10">
    <location>
        <begin position="252"/>
        <end position="256"/>
    </location>
    <ligand>
        <name>substrate</name>
    </ligand>
</feature>
<dbReference type="GO" id="GO:0006065">
    <property type="term" value="P:UDP-glucuronate biosynthetic process"/>
    <property type="evidence" value="ECO:0007669"/>
    <property type="project" value="UniProtKB-UniPathway"/>
</dbReference>
<dbReference type="InterPro" id="IPR028357">
    <property type="entry name" value="UDPglc_DH_bac"/>
</dbReference>
<feature type="domain" description="UDP-glucose/GDP-mannose dehydrogenase C-terminal" evidence="12">
    <location>
        <begin position="316"/>
        <end position="419"/>
    </location>
</feature>
<feature type="binding site" evidence="11">
    <location>
        <position position="330"/>
    </location>
    <ligand>
        <name>NAD(+)</name>
        <dbReference type="ChEBI" id="CHEBI:57540"/>
    </ligand>
</feature>
<feature type="binding site" evidence="11">
    <location>
        <position position="86"/>
    </location>
    <ligand>
        <name>NAD(+)</name>
        <dbReference type="ChEBI" id="CHEBI:57540"/>
    </ligand>
</feature>
<dbReference type="OrthoDB" id="9803238at2"/>
<dbReference type="UniPathway" id="UPA00038">
    <property type="reaction ID" value="UER00491"/>
</dbReference>
<evidence type="ECO:0000256" key="1">
    <source>
        <dbReference type="ARBA" id="ARBA00004701"/>
    </source>
</evidence>
<dbReference type="PANTHER" id="PTHR43750">
    <property type="entry name" value="UDP-GLUCOSE 6-DEHYDROGENASE TUAD"/>
    <property type="match status" value="1"/>
</dbReference>
<dbReference type="GO" id="GO:0000271">
    <property type="term" value="P:polysaccharide biosynthetic process"/>
    <property type="evidence" value="ECO:0007669"/>
    <property type="project" value="InterPro"/>
</dbReference>
<dbReference type="NCBIfam" id="TIGR03026">
    <property type="entry name" value="NDP-sugDHase"/>
    <property type="match status" value="1"/>
</dbReference>
<comment type="catalytic activity">
    <reaction evidence="7 8">
        <text>UDP-alpha-D-glucose + 2 NAD(+) + H2O = UDP-alpha-D-glucuronate + 2 NADH + 3 H(+)</text>
        <dbReference type="Rhea" id="RHEA:23596"/>
        <dbReference type="ChEBI" id="CHEBI:15377"/>
        <dbReference type="ChEBI" id="CHEBI:15378"/>
        <dbReference type="ChEBI" id="CHEBI:57540"/>
        <dbReference type="ChEBI" id="CHEBI:57945"/>
        <dbReference type="ChEBI" id="CHEBI:58052"/>
        <dbReference type="ChEBI" id="CHEBI:58885"/>
        <dbReference type="EC" id="1.1.1.22"/>
    </reaction>
</comment>
<evidence type="ECO:0000256" key="2">
    <source>
        <dbReference type="ARBA" id="ARBA00006601"/>
    </source>
</evidence>
<name>A0A2N8HD89_9BACT</name>
<accession>A0A2N8HD89</accession>
<evidence type="ECO:0000256" key="9">
    <source>
        <dbReference type="PIRSR" id="PIRSR500134-1"/>
    </source>
</evidence>
<evidence type="ECO:0000313" key="14">
    <source>
        <dbReference type="Proteomes" id="UP000236000"/>
    </source>
</evidence>
<dbReference type="Proteomes" id="UP000236000">
    <property type="component" value="Unassembled WGS sequence"/>
</dbReference>
<dbReference type="SUPFAM" id="SSF51735">
    <property type="entry name" value="NAD(P)-binding Rossmann-fold domains"/>
    <property type="match status" value="1"/>
</dbReference>
<feature type="binding site" evidence="11">
    <location>
        <position position="266"/>
    </location>
    <ligand>
        <name>NAD(+)</name>
        <dbReference type="ChEBI" id="CHEBI:57540"/>
    </ligand>
</feature>
<comment type="pathway">
    <text evidence="1">Nucleotide-sugar biosynthesis; UDP-alpha-D-glucuronate biosynthesis; UDP-alpha-D-glucuronate from UDP-alpha-D-glucose: step 1/1.</text>
</comment>
<dbReference type="Pfam" id="PF03720">
    <property type="entry name" value="UDPG_MGDP_dh_C"/>
    <property type="match status" value="1"/>
</dbReference>
<evidence type="ECO:0000256" key="11">
    <source>
        <dbReference type="PIRSR" id="PIRSR500134-3"/>
    </source>
</evidence>
<comment type="similarity">
    <text evidence="2 8">Belongs to the UDP-glucose/GDP-mannose dehydrogenase family.</text>
</comment>
<feature type="binding site" evidence="10">
    <location>
        <position position="260"/>
    </location>
    <ligand>
        <name>substrate</name>
    </ligand>
</feature>
<dbReference type="InterPro" id="IPR017476">
    <property type="entry name" value="UDP-Glc/GDP-Man"/>
</dbReference>
<dbReference type="SUPFAM" id="SSF48179">
    <property type="entry name" value="6-phosphogluconate dehydrogenase C-terminal domain-like"/>
    <property type="match status" value="1"/>
</dbReference>
<dbReference type="EMBL" id="PJKA01000012">
    <property type="protein sequence ID" value="PNC17849.1"/>
    <property type="molecule type" value="Genomic_DNA"/>
</dbReference>
<dbReference type="PIRSF" id="PIRSF500134">
    <property type="entry name" value="UDPglc_DH_bac"/>
    <property type="match status" value="1"/>
</dbReference>
<dbReference type="Gene3D" id="3.40.50.720">
    <property type="entry name" value="NAD(P)-binding Rossmann-like Domain"/>
    <property type="match status" value="2"/>
</dbReference>
<gene>
    <name evidence="13" type="ORF">CXU22_08930</name>
</gene>
<dbReference type="InterPro" id="IPR008927">
    <property type="entry name" value="6-PGluconate_DH-like_C_sf"/>
</dbReference>
<reference evidence="13 14" key="1">
    <citation type="journal article" date="2017" name="BMC Genomics">
        <title>Genome sequencing of 39 Akkermansia muciniphila isolates reveals its population structure, genomic and functional diverisity, and global distribution in mammalian gut microbiotas.</title>
        <authorList>
            <person name="Guo X."/>
            <person name="Li S."/>
            <person name="Zhang J."/>
            <person name="Wu F."/>
            <person name="Li X."/>
            <person name="Wu D."/>
            <person name="Zhang M."/>
            <person name="Ou Z."/>
            <person name="Jie Z."/>
            <person name="Yan Q."/>
            <person name="Li P."/>
            <person name="Yi J."/>
            <person name="Peng Y."/>
        </authorList>
    </citation>
    <scope>NUCLEOTIDE SEQUENCE [LARGE SCALE GENOMIC DNA]</scope>
    <source>
        <strain evidence="13 14">GP24</strain>
    </source>
</reference>
<dbReference type="SUPFAM" id="SSF52413">
    <property type="entry name" value="UDP-glucose/GDP-mannose dehydrogenase C-terminal domain"/>
    <property type="match status" value="1"/>
</dbReference>
<dbReference type="InterPro" id="IPR036220">
    <property type="entry name" value="UDP-Glc/GDP-Man_DH_C_sf"/>
</dbReference>
<dbReference type="GO" id="GO:0051287">
    <property type="term" value="F:NAD binding"/>
    <property type="evidence" value="ECO:0007669"/>
    <property type="project" value="InterPro"/>
</dbReference>
<feature type="binding site" evidence="11">
    <location>
        <position position="30"/>
    </location>
    <ligand>
        <name>NAD(+)</name>
        <dbReference type="ChEBI" id="CHEBI:57540"/>
    </ligand>
</feature>
<feature type="binding site" evidence="11">
    <location>
        <position position="35"/>
    </location>
    <ligand>
        <name>NAD(+)</name>
        <dbReference type="ChEBI" id="CHEBI:57540"/>
    </ligand>
</feature>
<dbReference type="InterPro" id="IPR014026">
    <property type="entry name" value="UDP-Glc/GDP-Man_DH_dimer"/>
</dbReference>
<feature type="active site" description="Nucleophile" evidence="9">
    <location>
        <position position="263"/>
    </location>
</feature>
<dbReference type="PANTHER" id="PTHR43750:SF3">
    <property type="entry name" value="UDP-GLUCOSE 6-DEHYDROGENASE TUAD"/>
    <property type="match status" value="1"/>
</dbReference>
<dbReference type="PIRSF" id="PIRSF000124">
    <property type="entry name" value="UDPglc_GDPman_dh"/>
    <property type="match status" value="1"/>
</dbReference>
<feature type="binding site" evidence="11">
    <location>
        <position position="158"/>
    </location>
    <ligand>
        <name>NAD(+)</name>
        <dbReference type="ChEBI" id="CHEBI:57540"/>
    </ligand>
</feature>
<feature type="binding site" evidence="10">
    <location>
        <begin position="155"/>
        <end position="158"/>
    </location>
    <ligand>
        <name>substrate</name>
    </ligand>
</feature>
<dbReference type="EC" id="1.1.1.22" evidence="3 8"/>
<dbReference type="InterPro" id="IPR001732">
    <property type="entry name" value="UDP-Glc/GDP-Man_DH_N"/>
</dbReference>
<feature type="binding site" evidence="10">
    <location>
        <position position="207"/>
    </location>
    <ligand>
        <name>substrate</name>
    </ligand>
</feature>
<dbReference type="Pfam" id="PF00984">
    <property type="entry name" value="UDPG_MGDP_dh"/>
    <property type="match status" value="1"/>
</dbReference>
<evidence type="ECO:0000259" key="12">
    <source>
        <dbReference type="SMART" id="SM00984"/>
    </source>
</evidence>